<gene>
    <name evidence="11" type="ORF">HO173_000078</name>
</gene>
<feature type="compositionally biased region" description="Low complexity" evidence="9">
    <location>
        <begin position="85"/>
        <end position="96"/>
    </location>
</feature>
<sequence length="947" mass="103967">MTSTQTRNNRLGPFGLGTGTSNNEQPRSANKAFGSGFGNGASAWTGDIWSSGSAIGSGMKGGLQDNGRAPNELLASGTSEAVTGSKSLLPSSESDSFNARHGSWKSVDDTSPGLSRVHTNHSNTSPISRQHSNHLIPQAFPEPNSVNSSYFSIQPPSTTISSRSSQKSFLDPTSGSFVASGAFDSSDISRTSRHNSDEENRYVQRKIAFEGTDAGFSMQPARPSFNNNNNTHLSGYNSSAASRSGSIPPSRGDAEYAMNSTRARGDITNNQYLRNNASNTSTAPHRPNLSAQAPPYLIPTGPSKQKYAAQLSPTQLNHLMGDFDKLNVGQENQQPGFAAQREALNGNSLQVMSGFPQDFVPSGNDVWNSRDDGGYQGHQDQFSPAGSGSGSLMSQSNNHRAVALATRYSHSPSNSDARHSHHHSPFYSNGGTPPPYQQRGPARGGYNNNVSTAVLDRRLRGLQQEQQGYMIPPPNFVQFRNQYQHVTPYEFYPRNGLPVNQLHSYYPVPPAPNLLTAPNVPRGPARDHDVDQSQLMREFKDTMNKPNKRINELKDIYHHIVEFSGDQYGARFIQRELETANSDEKDQVYRELMTNTVQLMTDVFGNYVIQKFFEHGNQSQKRGLANQMKSHVVVLSCQMYGCRVVQKALEHILTDQQAQLIGELQHNVLKCVKDQNGNHVVQKAFERIPAEHIQFIINSFTGHVQELATHQYGCRVIQRMLEYCEEHTRTAVLQEVHASAASLIVDQYGNYVMQHIIEHGREEDRGRTIALVTSQLVNFSKHKFASNVVEDSIQSGSKEERQRIVATMTAVNDKGQSPLQILITDQYGNYVIQKLLKVLKGSEWDDFVELTKAQLALLKRFSYGKQIAAIEKLIYCAPCPPQMADGRIPPPTIDTSVGPTPPLSTGAAQSPQSGSQPSTHASSIEGPHTSRKSSGSNVVSVLTPTST</sequence>
<reference evidence="11 12" key="1">
    <citation type="journal article" date="2020" name="Genomics">
        <title>Complete, high-quality genomes from long-read metagenomic sequencing of two wolf lichen thalli reveals enigmatic genome architecture.</title>
        <authorList>
            <person name="McKenzie S.K."/>
            <person name="Walston R.F."/>
            <person name="Allen J.L."/>
        </authorList>
    </citation>
    <scope>NUCLEOTIDE SEQUENCE [LARGE SCALE GENOMIC DNA]</scope>
    <source>
        <strain evidence="11">WasteWater2</strain>
    </source>
</reference>
<dbReference type="GO" id="GO:0005737">
    <property type="term" value="C:cytoplasm"/>
    <property type="evidence" value="ECO:0007669"/>
    <property type="project" value="UniProtKB-SubCell"/>
</dbReference>
<feature type="region of interest" description="Disordered" evidence="9">
    <location>
        <begin position="1"/>
        <end position="37"/>
    </location>
</feature>
<keyword evidence="12" id="KW-1185">Reference proteome</keyword>
<evidence type="ECO:0000256" key="3">
    <source>
        <dbReference type="ARBA" id="ARBA00022737"/>
    </source>
</evidence>
<feature type="repeat" description="Pumilio" evidence="8">
    <location>
        <begin position="735"/>
        <end position="770"/>
    </location>
</feature>
<feature type="compositionally biased region" description="Polar residues" evidence="9">
    <location>
        <begin position="378"/>
        <end position="399"/>
    </location>
</feature>
<evidence type="ECO:0000313" key="11">
    <source>
        <dbReference type="EMBL" id="KAF6241368.1"/>
    </source>
</evidence>
<feature type="compositionally biased region" description="Polar residues" evidence="9">
    <location>
        <begin position="120"/>
        <end position="130"/>
    </location>
</feature>
<feature type="region of interest" description="Disordered" evidence="9">
    <location>
        <begin position="152"/>
        <end position="171"/>
    </location>
</feature>
<feature type="compositionally biased region" description="Low complexity" evidence="9">
    <location>
        <begin position="904"/>
        <end position="919"/>
    </location>
</feature>
<feature type="region of interest" description="Disordered" evidence="9">
    <location>
        <begin position="84"/>
        <end position="130"/>
    </location>
</feature>
<dbReference type="SMART" id="SM00025">
    <property type="entry name" value="Pumilio"/>
    <property type="match status" value="8"/>
</dbReference>
<dbReference type="PANTHER" id="PTHR12537">
    <property type="entry name" value="RNA BINDING PROTEIN PUMILIO-RELATED"/>
    <property type="match status" value="1"/>
</dbReference>
<dbReference type="EMBL" id="JACCJC010000001">
    <property type="protein sequence ID" value="KAF6241368.1"/>
    <property type="molecule type" value="Genomic_DNA"/>
</dbReference>
<feature type="repeat" description="Pumilio" evidence="8">
    <location>
        <begin position="810"/>
        <end position="849"/>
    </location>
</feature>
<dbReference type="Pfam" id="PF00806">
    <property type="entry name" value="PUF"/>
    <property type="match status" value="8"/>
</dbReference>
<feature type="compositionally biased region" description="Low complexity" evidence="9">
    <location>
        <begin position="152"/>
        <end position="168"/>
    </location>
</feature>
<feature type="repeat" description="Pumilio" evidence="8">
    <location>
        <begin position="663"/>
        <end position="698"/>
    </location>
</feature>
<dbReference type="InterPro" id="IPR001313">
    <property type="entry name" value="Pumilio_RNA-bd_rpt"/>
</dbReference>
<dbReference type="Proteomes" id="UP000578531">
    <property type="component" value="Unassembled WGS sequence"/>
</dbReference>
<feature type="repeat" description="Pumilio" evidence="8">
    <location>
        <begin position="591"/>
        <end position="626"/>
    </location>
</feature>
<feature type="repeat" description="Pumilio" evidence="8">
    <location>
        <begin position="699"/>
        <end position="734"/>
    </location>
</feature>
<name>A0A8H6G679_9LECA</name>
<evidence type="ECO:0000256" key="6">
    <source>
        <dbReference type="ARBA" id="ARBA00060736"/>
    </source>
</evidence>
<dbReference type="PROSITE" id="PS50302">
    <property type="entry name" value="PUM"/>
    <property type="match status" value="8"/>
</dbReference>
<dbReference type="OrthoDB" id="668540at2759"/>
<accession>A0A8H6G679</accession>
<evidence type="ECO:0000259" key="10">
    <source>
        <dbReference type="PROSITE" id="PS50303"/>
    </source>
</evidence>
<feature type="repeat" description="Pumilio" evidence="8">
    <location>
        <begin position="771"/>
        <end position="806"/>
    </location>
</feature>
<feature type="region of interest" description="Disordered" evidence="9">
    <location>
        <begin position="224"/>
        <end position="294"/>
    </location>
</feature>
<dbReference type="InterPro" id="IPR016024">
    <property type="entry name" value="ARM-type_fold"/>
</dbReference>
<evidence type="ECO:0000256" key="4">
    <source>
        <dbReference type="ARBA" id="ARBA00022884"/>
    </source>
</evidence>
<dbReference type="GO" id="GO:0003730">
    <property type="term" value="F:mRNA 3'-UTR binding"/>
    <property type="evidence" value="ECO:0007669"/>
    <property type="project" value="TreeGrafter"/>
</dbReference>
<feature type="compositionally biased region" description="Polar residues" evidence="9">
    <location>
        <begin position="258"/>
        <end position="283"/>
    </location>
</feature>
<feature type="region of interest" description="Disordered" evidence="9">
    <location>
        <begin position="180"/>
        <end position="202"/>
    </location>
</feature>
<dbReference type="FunFam" id="1.25.10.10:FF:000004">
    <property type="entry name" value="Pumilio homolog 1 isoform 2"/>
    <property type="match status" value="1"/>
</dbReference>
<dbReference type="CDD" id="cd07920">
    <property type="entry name" value="Pumilio"/>
    <property type="match status" value="1"/>
</dbReference>
<feature type="compositionally biased region" description="Polar residues" evidence="9">
    <location>
        <begin position="932"/>
        <end position="947"/>
    </location>
</feature>
<evidence type="ECO:0000313" key="12">
    <source>
        <dbReference type="Proteomes" id="UP000578531"/>
    </source>
</evidence>
<feature type="domain" description="PUM-HD" evidence="10">
    <location>
        <begin position="531"/>
        <end position="875"/>
    </location>
</feature>
<dbReference type="GeneID" id="59281758"/>
<dbReference type="PROSITE" id="PS50303">
    <property type="entry name" value="PUM_HD"/>
    <property type="match status" value="1"/>
</dbReference>
<dbReference type="PANTHER" id="PTHR12537:SF12">
    <property type="entry name" value="MATERNAL PROTEIN PUMILIO"/>
    <property type="match status" value="1"/>
</dbReference>
<evidence type="ECO:0000256" key="9">
    <source>
        <dbReference type="SAM" id="MobiDB-lite"/>
    </source>
</evidence>
<feature type="region of interest" description="Disordered" evidence="9">
    <location>
        <begin position="886"/>
        <end position="947"/>
    </location>
</feature>
<comment type="caution">
    <text evidence="11">The sequence shown here is derived from an EMBL/GenBank/DDBJ whole genome shotgun (WGS) entry which is preliminary data.</text>
</comment>
<dbReference type="InterPro" id="IPR011989">
    <property type="entry name" value="ARM-like"/>
</dbReference>
<proteinExistence type="inferred from homology"/>
<dbReference type="InterPro" id="IPR033133">
    <property type="entry name" value="PUM-HD"/>
</dbReference>
<feature type="compositionally biased region" description="Polar residues" evidence="9">
    <location>
        <begin position="19"/>
        <end position="28"/>
    </location>
</feature>
<dbReference type="AlphaFoldDB" id="A0A8H6G679"/>
<dbReference type="SUPFAM" id="SSF48371">
    <property type="entry name" value="ARM repeat"/>
    <property type="match status" value="1"/>
</dbReference>
<evidence type="ECO:0000256" key="7">
    <source>
        <dbReference type="ARBA" id="ARBA00081811"/>
    </source>
</evidence>
<evidence type="ECO:0000256" key="5">
    <source>
        <dbReference type="ARBA" id="ARBA00024893"/>
    </source>
</evidence>
<protein>
    <recommendedName>
        <fullName evidence="7">Pumilio homology domain family member 3</fullName>
    </recommendedName>
</protein>
<feature type="repeat" description="Pumilio" evidence="8">
    <location>
        <begin position="555"/>
        <end position="590"/>
    </location>
</feature>
<dbReference type="Gene3D" id="1.25.10.10">
    <property type="entry name" value="Leucine-rich Repeat Variant"/>
    <property type="match status" value="1"/>
</dbReference>
<dbReference type="InterPro" id="IPR033712">
    <property type="entry name" value="Pumilio_RNA-bd"/>
</dbReference>
<feature type="repeat" description="Pumilio" evidence="8">
    <location>
        <begin position="627"/>
        <end position="662"/>
    </location>
</feature>
<keyword evidence="2" id="KW-0963">Cytoplasm</keyword>
<organism evidence="11 12">
    <name type="scientific">Letharia columbiana</name>
    <dbReference type="NCBI Taxonomy" id="112416"/>
    <lineage>
        <taxon>Eukaryota</taxon>
        <taxon>Fungi</taxon>
        <taxon>Dikarya</taxon>
        <taxon>Ascomycota</taxon>
        <taxon>Pezizomycotina</taxon>
        <taxon>Lecanoromycetes</taxon>
        <taxon>OSLEUM clade</taxon>
        <taxon>Lecanoromycetidae</taxon>
        <taxon>Lecanorales</taxon>
        <taxon>Lecanorineae</taxon>
        <taxon>Parmeliaceae</taxon>
        <taxon>Letharia</taxon>
    </lineage>
</organism>
<evidence type="ECO:0000256" key="1">
    <source>
        <dbReference type="ARBA" id="ARBA00004496"/>
    </source>
</evidence>
<comment type="subcellular location">
    <subcellularLocation>
        <location evidence="1">Cytoplasm</location>
    </subcellularLocation>
</comment>
<keyword evidence="4" id="KW-0694">RNA-binding</keyword>
<feature type="region of interest" description="Disordered" evidence="9">
    <location>
        <begin position="367"/>
        <end position="444"/>
    </location>
</feature>
<dbReference type="GO" id="GO:0000288">
    <property type="term" value="P:nuclear-transcribed mRNA catabolic process, deadenylation-dependent decay"/>
    <property type="evidence" value="ECO:0007669"/>
    <property type="project" value="TreeGrafter"/>
</dbReference>
<comment type="function">
    <text evidence="5">RNA-binding nucleolar protein required for pre-rRNA processing. Involved in production of 18S rRNA and assembly of small ribosomal subunit.</text>
</comment>
<comment type="similarity">
    <text evidence="6">Belongs to the PUF3 family.</text>
</comment>
<feature type="compositionally biased region" description="Polar residues" evidence="9">
    <location>
        <begin position="224"/>
        <end position="247"/>
    </location>
</feature>
<keyword evidence="3" id="KW-0677">Repeat</keyword>
<dbReference type="RefSeq" id="XP_037170608.1">
    <property type="nucleotide sequence ID" value="XM_037302029.1"/>
</dbReference>
<evidence type="ECO:0000256" key="2">
    <source>
        <dbReference type="ARBA" id="ARBA00022490"/>
    </source>
</evidence>
<evidence type="ECO:0000256" key="8">
    <source>
        <dbReference type="PROSITE-ProRule" id="PRU00317"/>
    </source>
</evidence>